<name>A0A3R8U0M7_9BURK</name>
<proteinExistence type="predicted"/>
<protein>
    <submittedName>
        <fullName evidence="1">Uncharacterized protein</fullName>
    </submittedName>
</protein>
<gene>
    <name evidence="1" type="ORF">EIP75_21755</name>
</gene>
<keyword evidence="2" id="KW-1185">Reference proteome</keyword>
<accession>A0A3R8U0M7</accession>
<evidence type="ECO:0000313" key="2">
    <source>
        <dbReference type="Proteomes" id="UP000269265"/>
    </source>
</evidence>
<sequence length="486" mass="55044">MSFTNGYRAHLAQLDAEHLGFWLMHYPSGVSMRLQERIKFASKLIAKACAVSRSSAYEAFSKATGFQDWFELNRELNRYNNDDAQAPSSWLERLSGTYFLLVEHQEEVPLAPAHIGELEAFAEKVARLTSAAPEVVLDVVCAGLSGSAAWHEVVGRRLLEASKPLYGFQVDEVSAGGRRRAPGAFSRSPACMALTEMLDEQTLDFAEQSKPQQLDAGRWLDEVLREQPGFLEGGLVKASLLLKTGEYAAARKMVNDYVRLAHRCIPKDFAGRIPWVYLSNRVYLRLLALQCRVHYLWTDVRSSLAIARKVYRLNPEDNQGMRFLLPLLLLEVQDYSAAKLSLRHSKNDTHGLASLNRAFVAFANKERDVFRRELLTALFDLPWAVLFLKSDVSTAPYSDDAFRMVAPDVDWYAEFAWQPYHSVRGLRKACQRILAEPMVQQADAELRSLWLAGSAEPRNAKPNRRDAWFAAKDVWIERTTAPTAWK</sequence>
<reference evidence="1 2" key="1">
    <citation type="submission" date="2018-12" db="EMBL/GenBank/DDBJ databases">
        <title>The whole draft genome of Aquabacterium sp. SJQ9.</title>
        <authorList>
            <person name="Sun L."/>
            <person name="Gao X."/>
            <person name="Chen W."/>
            <person name="Huang K."/>
        </authorList>
    </citation>
    <scope>NUCLEOTIDE SEQUENCE [LARGE SCALE GENOMIC DNA]</scope>
    <source>
        <strain evidence="1 2">SJQ9</strain>
    </source>
</reference>
<comment type="caution">
    <text evidence="1">The sequence shown here is derived from an EMBL/GenBank/DDBJ whole genome shotgun (WGS) entry which is preliminary data.</text>
</comment>
<evidence type="ECO:0000313" key="1">
    <source>
        <dbReference type="EMBL" id="RRS01100.1"/>
    </source>
</evidence>
<dbReference type="OrthoDB" id="6399948at2"/>
<dbReference type="EMBL" id="RSED01000027">
    <property type="protein sequence ID" value="RRS01100.1"/>
    <property type="molecule type" value="Genomic_DNA"/>
</dbReference>
<organism evidence="1 2">
    <name type="scientific">Aquabacterium soli</name>
    <dbReference type="NCBI Taxonomy" id="2493092"/>
    <lineage>
        <taxon>Bacteria</taxon>
        <taxon>Pseudomonadati</taxon>
        <taxon>Pseudomonadota</taxon>
        <taxon>Betaproteobacteria</taxon>
        <taxon>Burkholderiales</taxon>
        <taxon>Aquabacterium</taxon>
    </lineage>
</organism>
<dbReference type="AlphaFoldDB" id="A0A3R8U0M7"/>
<dbReference type="Proteomes" id="UP000269265">
    <property type="component" value="Unassembled WGS sequence"/>
</dbReference>